<dbReference type="KEGG" id="ahg:AHOG_24790"/>
<organism evidence="1 2">
    <name type="scientific">Actinoalloteichus hoggarensis</name>
    <dbReference type="NCBI Taxonomy" id="1470176"/>
    <lineage>
        <taxon>Bacteria</taxon>
        <taxon>Bacillati</taxon>
        <taxon>Actinomycetota</taxon>
        <taxon>Actinomycetes</taxon>
        <taxon>Pseudonocardiales</taxon>
        <taxon>Pseudonocardiaceae</taxon>
        <taxon>Actinoalloteichus</taxon>
    </lineage>
</organism>
<proteinExistence type="predicted"/>
<reference evidence="1 2" key="1">
    <citation type="submission" date="2017-07" db="EMBL/GenBank/DDBJ databases">
        <title>Complete genome sequence of Actinoalloteichus hoggarensis DSM 45943, type strain of Actinoalloteichus hoggarensis.</title>
        <authorList>
            <person name="Ruckert C."/>
            <person name="Nouioui I."/>
            <person name="Willmese J."/>
            <person name="van Wezel G."/>
            <person name="Klenk H.-P."/>
            <person name="Kalinowski J."/>
            <person name="Zotchev S.B."/>
        </authorList>
    </citation>
    <scope>NUCLEOTIDE SEQUENCE [LARGE SCALE GENOMIC DNA]</scope>
    <source>
        <strain evidence="1 2">DSM 45943</strain>
    </source>
</reference>
<accession>A0A221WAB1</accession>
<dbReference type="EMBL" id="CP022521">
    <property type="protein sequence ID" value="ASO22563.1"/>
    <property type="molecule type" value="Genomic_DNA"/>
</dbReference>
<name>A0A221WAB1_9PSEU</name>
<protein>
    <submittedName>
        <fullName evidence="1">Uncharacterized protein</fullName>
    </submittedName>
</protein>
<dbReference type="Proteomes" id="UP000204221">
    <property type="component" value="Chromosome"/>
</dbReference>
<dbReference type="AlphaFoldDB" id="A0A221WAB1"/>
<sequence>MIDTRDLAHVHTVHVNDSGPEPRLGIFFTTRSWTGTPVNREPEKCRDLG</sequence>
<gene>
    <name evidence="1" type="ORF">AHOG_24790</name>
</gene>
<evidence type="ECO:0000313" key="2">
    <source>
        <dbReference type="Proteomes" id="UP000204221"/>
    </source>
</evidence>
<evidence type="ECO:0000313" key="1">
    <source>
        <dbReference type="EMBL" id="ASO22563.1"/>
    </source>
</evidence>
<keyword evidence="2" id="KW-1185">Reference proteome</keyword>